<protein>
    <recommendedName>
        <fullName evidence="1">Transcription initiation factor IIA gamma subunit N-terminal domain-containing protein</fullName>
    </recommendedName>
</protein>
<dbReference type="InterPro" id="IPR015872">
    <property type="entry name" value="TFIIA_gsu_N"/>
</dbReference>
<dbReference type="Proteomes" id="UP000015106">
    <property type="component" value="Chromosome 5"/>
</dbReference>
<reference evidence="3" key="1">
    <citation type="journal article" date="2013" name="Nature">
        <title>Draft genome of the wheat A-genome progenitor Triticum urartu.</title>
        <authorList>
            <person name="Ling H.Q."/>
            <person name="Zhao S."/>
            <person name="Liu D."/>
            <person name="Wang J."/>
            <person name="Sun H."/>
            <person name="Zhang C."/>
            <person name="Fan H."/>
            <person name="Li D."/>
            <person name="Dong L."/>
            <person name="Tao Y."/>
            <person name="Gao C."/>
            <person name="Wu H."/>
            <person name="Li Y."/>
            <person name="Cui Y."/>
            <person name="Guo X."/>
            <person name="Zheng S."/>
            <person name="Wang B."/>
            <person name="Yu K."/>
            <person name="Liang Q."/>
            <person name="Yang W."/>
            <person name="Lou X."/>
            <person name="Chen J."/>
            <person name="Feng M."/>
            <person name="Jian J."/>
            <person name="Zhang X."/>
            <person name="Luo G."/>
            <person name="Jiang Y."/>
            <person name="Liu J."/>
            <person name="Wang Z."/>
            <person name="Sha Y."/>
            <person name="Zhang B."/>
            <person name="Wu H."/>
            <person name="Tang D."/>
            <person name="Shen Q."/>
            <person name="Xue P."/>
            <person name="Zou S."/>
            <person name="Wang X."/>
            <person name="Liu X."/>
            <person name="Wang F."/>
            <person name="Yang Y."/>
            <person name="An X."/>
            <person name="Dong Z."/>
            <person name="Zhang K."/>
            <person name="Zhang X."/>
            <person name="Luo M.C."/>
            <person name="Dvorak J."/>
            <person name="Tong Y."/>
            <person name="Wang J."/>
            <person name="Yang H."/>
            <person name="Li Z."/>
            <person name="Wang D."/>
            <person name="Zhang A."/>
            <person name="Wang J."/>
        </authorList>
    </citation>
    <scope>NUCLEOTIDE SEQUENCE</scope>
    <source>
        <strain evidence="3">cv. G1812</strain>
    </source>
</reference>
<proteinExistence type="predicted"/>
<dbReference type="Gene3D" id="1.10.287.190">
    <property type="entry name" value="Transcription factor IIA gamma subunit, alpha-helical domain"/>
    <property type="match status" value="1"/>
</dbReference>
<dbReference type="InterPro" id="IPR009083">
    <property type="entry name" value="TFIIA_a-hlx"/>
</dbReference>
<dbReference type="Gramene" id="TuG1812G0500001161.01.T01">
    <property type="protein sequence ID" value="TuG1812G0500001161.01.T01.cds351773"/>
    <property type="gene ID" value="TuG1812G0500001161.01"/>
</dbReference>
<evidence type="ECO:0000313" key="3">
    <source>
        <dbReference type="Proteomes" id="UP000015106"/>
    </source>
</evidence>
<evidence type="ECO:0000313" key="2">
    <source>
        <dbReference type="EnsemblPlants" id="TuG1812G0500001161.01.T01.cds351773"/>
    </source>
</evidence>
<name>A0A8R7UGP4_TRIUA</name>
<dbReference type="Pfam" id="PF02268">
    <property type="entry name" value="TFIIA_gamma_N"/>
    <property type="match status" value="1"/>
</dbReference>
<dbReference type="SUPFAM" id="SSF47396">
    <property type="entry name" value="Transcription factor IIA (TFIIA), alpha-helical domain"/>
    <property type="match status" value="1"/>
</dbReference>
<feature type="domain" description="Transcription initiation factor IIA gamma subunit N-terminal" evidence="1">
    <location>
        <begin position="9"/>
        <end position="43"/>
    </location>
</feature>
<reference evidence="2" key="2">
    <citation type="submission" date="2018-03" db="EMBL/GenBank/DDBJ databases">
        <title>The Triticum urartu genome reveals the dynamic nature of wheat genome evolution.</title>
        <authorList>
            <person name="Ling H."/>
            <person name="Ma B."/>
            <person name="Shi X."/>
            <person name="Liu H."/>
            <person name="Dong L."/>
            <person name="Sun H."/>
            <person name="Cao Y."/>
            <person name="Gao Q."/>
            <person name="Zheng S."/>
            <person name="Li Y."/>
            <person name="Yu Y."/>
            <person name="Du H."/>
            <person name="Qi M."/>
            <person name="Li Y."/>
            <person name="Yu H."/>
            <person name="Cui Y."/>
            <person name="Wang N."/>
            <person name="Chen C."/>
            <person name="Wu H."/>
            <person name="Zhao Y."/>
            <person name="Zhang J."/>
            <person name="Li Y."/>
            <person name="Zhou W."/>
            <person name="Zhang B."/>
            <person name="Hu W."/>
            <person name="Eijk M."/>
            <person name="Tang J."/>
            <person name="Witsenboer H."/>
            <person name="Zhao S."/>
            <person name="Li Z."/>
            <person name="Zhang A."/>
            <person name="Wang D."/>
            <person name="Liang C."/>
        </authorList>
    </citation>
    <scope>NUCLEOTIDE SEQUENCE [LARGE SCALE GENOMIC DNA]</scope>
    <source>
        <strain evidence="2">cv. G1812</strain>
    </source>
</reference>
<keyword evidence="3" id="KW-1185">Reference proteome</keyword>
<dbReference type="GO" id="GO:0006367">
    <property type="term" value="P:transcription initiation at RNA polymerase II promoter"/>
    <property type="evidence" value="ECO:0007669"/>
    <property type="project" value="InterPro"/>
</dbReference>
<accession>A0A8R7UGP4</accession>
<sequence>MRGGMAEAFDMYRQSVIGVALIETLDEMVASGVHSPELAMAVVM</sequence>
<dbReference type="GO" id="GO:0005672">
    <property type="term" value="C:transcription factor TFIIA complex"/>
    <property type="evidence" value="ECO:0007669"/>
    <property type="project" value="InterPro"/>
</dbReference>
<evidence type="ECO:0000259" key="1">
    <source>
        <dbReference type="Pfam" id="PF02268"/>
    </source>
</evidence>
<dbReference type="EnsemblPlants" id="TuG1812G0500001161.01.T01">
    <property type="protein sequence ID" value="TuG1812G0500001161.01.T01.cds351773"/>
    <property type="gene ID" value="TuG1812G0500001161.01"/>
</dbReference>
<organism evidence="2 3">
    <name type="scientific">Triticum urartu</name>
    <name type="common">Red wild einkorn</name>
    <name type="synonym">Crithodium urartu</name>
    <dbReference type="NCBI Taxonomy" id="4572"/>
    <lineage>
        <taxon>Eukaryota</taxon>
        <taxon>Viridiplantae</taxon>
        <taxon>Streptophyta</taxon>
        <taxon>Embryophyta</taxon>
        <taxon>Tracheophyta</taxon>
        <taxon>Spermatophyta</taxon>
        <taxon>Magnoliopsida</taxon>
        <taxon>Liliopsida</taxon>
        <taxon>Poales</taxon>
        <taxon>Poaceae</taxon>
        <taxon>BOP clade</taxon>
        <taxon>Pooideae</taxon>
        <taxon>Triticodae</taxon>
        <taxon>Triticeae</taxon>
        <taxon>Triticinae</taxon>
        <taxon>Triticum</taxon>
    </lineage>
</organism>
<reference evidence="2" key="3">
    <citation type="submission" date="2022-06" db="UniProtKB">
        <authorList>
            <consortium name="EnsemblPlants"/>
        </authorList>
    </citation>
    <scope>IDENTIFICATION</scope>
</reference>
<dbReference type="AlphaFoldDB" id="A0A8R7UGP4"/>